<keyword evidence="8 13" id="KW-1133">Transmembrane helix</keyword>
<feature type="compositionally biased region" description="Polar residues" evidence="12">
    <location>
        <begin position="668"/>
        <end position="684"/>
    </location>
</feature>
<feature type="transmembrane region" description="Helical" evidence="13">
    <location>
        <begin position="631"/>
        <end position="653"/>
    </location>
</feature>
<dbReference type="Pfam" id="PF00560">
    <property type="entry name" value="LRR_1"/>
    <property type="match status" value="6"/>
</dbReference>
<evidence type="ECO:0000256" key="3">
    <source>
        <dbReference type="ARBA" id="ARBA00022553"/>
    </source>
</evidence>
<keyword evidence="3" id="KW-0597">Phosphoprotein</keyword>
<evidence type="ECO:0000313" key="17">
    <source>
        <dbReference type="Proteomes" id="UP001408789"/>
    </source>
</evidence>
<keyword evidence="7" id="KW-0677">Repeat</keyword>
<organism evidence="16 17">
    <name type="scientific">Deinandra increscens subsp. villosa</name>
    <dbReference type="NCBI Taxonomy" id="3103831"/>
    <lineage>
        <taxon>Eukaryota</taxon>
        <taxon>Viridiplantae</taxon>
        <taxon>Streptophyta</taxon>
        <taxon>Embryophyta</taxon>
        <taxon>Tracheophyta</taxon>
        <taxon>Spermatophyta</taxon>
        <taxon>Magnoliopsida</taxon>
        <taxon>eudicotyledons</taxon>
        <taxon>Gunneridae</taxon>
        <taxon>Pentapetalae</taxon>
        <taxon>asterids</taxon>
        <taxon>campanulids</taxon>
        <taxon>Asterales</taxon>
        <taxon>Asteraceae</taxon>
        <taxon>Asteroideae</taxon>
        <taxon>Heliantheae alliance</taxon>
        <taxon>Madieae</taxon>
        <taxon>Madiinae</taxon>
        <taxon>Deinandra</taxon>
    </lineage>
</organism>
<comment type="subcellular location">
    <subcellularLocation>
        <location evidence="1">Membrane</location>
        <topology evidence="1">Single-pass type I membrane protein</topology>
    </subcellularLocation>
</comment>
<feature type="region of interest" description="Disordered" evidence="12">
    <location>
        <begin position="662"/>
        <end position="684"/>
    </location>
</feature>
<feature type="domain" description="Protein kinase" evidence="15">
    <location>
        <begin position="748"/>
        <end position="1062"/>
    </location>
</feature>
<evidence type="ECO:0000259" key="15">
    <source>
        <dbReference type="PROSITE" id="PS50011"/>
    </source>
</evidence>
<dbReference type="AlphaFoldDB" id="A0AAP0DEI7"/>
<name>A0AAP0DEI7_9ASTR</name>
<dbReference type="InterPro" id="IPR001611">
    <property type="entry name" value="Leu-rich_rpt"/>
</dbReference>
<dbReference type="PRINTS" id="PR00019">
    <property type="entry name" value="LEURICHRPT"/>
</dbReference>
<dbReference type="Gene3D" id="3.30.200.20">
    <property type="entry name" value="Phosphorylase Kinase, domain 1"/>
    <property type="match status" value="1"/>
</dbReference>
<dbReference type="FunFam" id="3.80.10.10:FF:000062">
    <property type="entry name" value="protein STRUBBELIG-RECEPTOR FAMILY 3"/>
    <property type="match status" value="1"/>
</dbReference>
<reference evidence="16 17" key="1">
    <citation type="submission" date="2024-04" db="EMBL/GenBank/DDBJ databases">
        <title>The reference genome of an endangered Asteraceae, Deinandra increscens subsp. villosa, native to the Central Coast of California.</title>
        <authorList>
            <person name="Guilliams M."/>
            <person name="Hasenstab-Lehman K."/>
            <person name="Meyer R."/>
            <person name="Mcevoy S."/>
        </authorList>
    </citation>
    <scope>NUCLEOTIDE SEQUENCE [LARGE SCALE GENOMIC DNA]</scope>
    <source>
        <tissue evidence="16">Leaf</tissue>
    </source>
</reference>
<dbReference type="SMART" id="SM00369">
    <property type="entry name" value="LRR_TYP"/>
    <property type="match status" value="6"/>
</dbReference>
<dbReference type="InterPro" id="IPR032675">
    <property type="entry name" value="LRR_dom_sf"/>
</dbReference>
<evidence type="ECO:0000256" key="9">
    <source>
        <dbReference type="ARBA" id="ARBA00023136"/>
    </source>
</evidence>
<evidence type="ECO:0000313" key="16">
    <source>
        <dbReference type="EMBL" id="KAK9071132.1"/>
    </source>
</evidence>
<dbReference type="FunFam" id="3.80.10.10:FF:000722">
    <property type="entry name" value="Leucine-rich repeat receptor-like protein kinase"/>
    <property type="match status" value="1"/>
</dbReference>
<feature type="chain" id="PRO_5043040988" description="Protein kinase domain-containing protein" evidence="14">
    <location>
        <begin position="24"/>
        <end position="1068"/>
    </location>
</feature>
<dbReference type="InterPro" id="IPR011009">
    <property type="entry name" value="Kinase-like_dom_sf"/>
</dbReference>
<keyword evidence="4" id="KW-0433">Leucine-rich repeat</keyword>
<dbReference type="Pfam" id="PF00069">
    <property type="entry name" value="Pkinase"/>
    <property type="match status" value="1"/>
</dbReference>
<dbReference type="Pfam" id="PF13855">
    <property type="entry name" value="LRR_8"/>
    <property type="match status" value="1"/>
</dbReference>
<dbReference type="GO" id="GO:0016020">
    <property type="term" value="C:membrane"/>
    <property type="evidence" value="ECO:0007669"/>
    <property type="project" value="UniProtKB-SubCell"/>
</dbReference>
<keyword evidence="11" id="KW-0325">Glycoprotein</keyword>
<dbReference type="EMBL" id="JBCNJP010000011">
    <property type="protein sequence ID" value="KAK9071132.1"/>
    <property type="molecule type" value="Genomic_DNA"/>
</dbReference>
<dbReference type="InterPro" id="IPR003591">
    <property type="entry name" value="Leu-rich_rpt_typical-subtyp"/>
</dbReference>
<dbReference type="PANTHER" id="PTHR48007:SF47">
    <property type="entry name" value="PROTEIN KINASE DOMAIN-CONTAINING PROTEIN"/>
    <property type="match status" value="1"/>
</dbReference>
<feature type="transmembrane region" description="Helical" evidence="13">
    <location>
        <begin position="281"/>
        <end position="299"/>
    </location>
</feature>
<keyword evidence="6 14" id="KW-0732">Signal</keyword>
<dbReference type="PANTHER" id="PTHR48007">
    <property type="entry name" value="LEUCINE-RICH REPEAT RECEPTOR-LIKE PROTEIN KINASE PXC1"/>
    <property type="match status" value="1"/>
</dbReference>
<evidence type="ECO:0000256" key="6">
    <source>
        <dbReference type="ARBA" id="ARBA00022729"/>
    </source>
</evidence>
<sequence>MTPLLLPLAAVSLLLLLLSATAATLPSDVSALKSIKSAINPATIPSYSCLASWNFSSDPCSTPHLTHFLCALSCSGDRVTQLTFDRAGYSGTLSPLVSQLTQLTTIDLSDNKLSGPIPTSLFSLPNLQTLNLRSNSFSGTVPPVMPNLKSIETLDISHNLLSGNLPDASSSLTLTRLDLSFNRFTGPIPKLPTNLLELAIKSNSISGVLTKTSFAELTQLEVAELSDNSLAGTITWFSLTTRLSASKHMNQQWRQLFTPSFPFPKYPIIPPIKLTTQSSTMILPFFFFIFFQFLLISPISSLNSDGILLLAFKYSVLSDPLSVLETWNYDDPTPCSWTGVTCEPLSGSGTGTPESFGVTALILPDSHLLGSVPKDLGMLPHLRSLDLSNNSLNGSLPPSIFNSSKLESISLSSNVISGELPEVFAGLQSLRSLNLSDNAFAGRFPGSFASLKNLTSVSLKNNYFSGSLSGGFDHLEYLDLSFNLFNGTLPDDFGGGKLRYLNLSNNKFTGSVSPAFAGKIPGNASIDLSFNALEGEIPRMTSLSRQKTEFFAGNLDLCGKPLSKMCTIPSSLSSPPNVSSNGSTTAAIAAIPKNIDSSSSSSATGSSSVADGDANTGSNTHSGLKVKPAKIAAIVAGDLAGIGLLAILFLYGYNIRKRKTNQNQNQNESFTSKPETKTGTQETKISKDATTCSCLNGINGDESEAATGSDSDDHDNANLTVDVKDDDKQKYLVMVDGETELEIETLLKASAYVLGSSGSSIVYKAVLGGGGGGGGMAFAVRRIGESGVERMREFENSVRVIGKVRHPNLLRVRGFYWGEDEKLVIYDYVSNGSLAGAGYKKVGSSPCNIPFEVRLKIAKGVAMGLAYIHEKKHVHGNIKPSNILLTSEMDPVISDFGLEWLISGKNNYKTKGSHRHFGSKRSMSSREEMMIHHDYHHSANSSPYMAPASGLLGCTSPYHAPESMKSFKPNPKWDVYSFGIVLLELISGKVFSERELGQWYADSSSIEDEMSILRLADMSIRTDIDGRREATLVCFKLGFSCASLNPQKRPSMKEALQILEKIPSSSFQ</sequence>
<evidence type="ECO:0000256" key="10">
    <source>
        <dbReference type="ARBA" id="ARBA00023170"/>
    </source>
</evidence>
<gene>
    <name evidence="16" type="ORF">SSX86_009700</name>
</gene>
<evidence type="ECO:0000256" key="7">
    <source>
        <dbReference type="ARBA" id="ARBA00022737"/>
    </source>
</evidence>
<dbReference type="InterPro" id="IPR046959">
    <property type="entry name" value="PRK1-6/SRF4-like"/>
</dbReference>
<dbReference type="GO" id="GO:0006952">
    <property type="term" value="P:defense response"/>
    <property type="evidence" value="ECO:0007669"/>
    <property type="project" value="UniProtKB-ARBA"/>
</dbReference>
<dbReference type="GO" id="GO:0005524">
    <property type="term" value="F:ATP binding"/>
    <property type="evidence" value="ECO:0007669"/>
    <property type="project" value="InterPro"/>
</dbReference>
<dbReference type="PROSITE" id="PS51450">
    <property type="entry name" value="LRR"/>
    <property type="match status" value="1"/>
</dbReference>
<dbReference type="InterPro" id="IPR000719">
    <property type="entry name" value="Prot_kinase_dom"/>
</dbReference>
<evidence type="ECO:0000256" key="5">
    <source>
        <dbReference type="ARBA" id="ARBA00022692"/>
    </source>
</evidence>
<keyword evidence="9 13" id="KW-0472">Membrane</keyword>
<dbReference type="InterPro" id="IPR013210">
    <property type="entry name" value="LRR_N_plant-typ"/>
</dbReference>
<comment type="similarity">
    <text evidence="2">Belongs to the RLP family.</text>
</comment>
<evidence type="ECO:0000256" key="1">
    <source>
        <dbReference type="ARBA" id="ARBA00004479"/>
    </source>
</evidence>
<evidence type="ECO:0000256" key="2">
    <source>
        <dbReference type="ARBA" id="ARBA00009592"/>
    </source>
</evidence>
<dbReference type="Gene3D" id="3.80.10.10">
    <property type="entry name" value="Ribonuclease Inhibitor"/>
    <property type="match status" value="4"/>
</dbReference>
<comment type="caution">
    <text evidence="16">The sequence shown here is derived from an EMBL/GenBank/DDBJ whole genome shotgun (WGS) entry which is preliminary data.</text>
</comment>
<evidence type="ECO:0000256" key="14">
    <source>
        <dbReference type="SAM" id="SignalP"/>
    </source>
</evidence>
<evidence type="ECO:0000256" key="13">
    <source>
        <dbReference type="SAM" id="Phobius"/>
    </source>
</evidence>
<dbReference type="PROSITE" id="PS50011">
    <property type="entry name" value="PROTEIN_KINASE_DOM"/>
    <property type="match status" value="1"/>
</dbReference>
<feature type="signal peptide" evidence="14">
    <location>
        <begin position="1"/>
        <end position="23"/>
    </location>
</feature>
<accession>A0AAP0DEI7</accession>
<protein>
    <recommendedName>
        <fullName evidence="15">Protein kinase domain-containing protein</fullName>
    </recommendedName>
</protein>
<keyword evidence="5 13" id="KW-0812">Transmembrane</keyword>
<proteinExistence type="inferred from homology"/>
<evidence type="ECO:0000256" key="8">
    <source>
        <dbReference type="ARBA" id="ARBA00022989"/>
    </source>
</evidence>
<feature type="region of interest" description="Disordered" evidence="12">
    <location>
        <begin position="595"/>
        <end position="623"/>
    </location>
</feature>
<dbReference type="GO" id="GO:0004672">
    <property type="term" value="F:protein kinase activity"/>
    <property type="evidence" value="ECO:0007669"/>
    <property type="project" value="InterPro"/>
</dbReference>
<dbReference type="Pfam" id="PF08263">
    <property type="entry name" value="LRRNT_2"/>
    <property type="match status" value="2"/>
</dbReference>
<dbReference type="Proteomes" id="UP001408789">
    <property type="component" value="Unassembled WGS sequence"/>
</dbReference>
<dbReference type="FunFam" id="3.80.10.10:FF:000275">
    <property type="entry name" value="Leucine-rich repeat receptor-like protein kinase"/>
    <property type="match status" value="1"/>
</dbReference>
<evidence type="ECO:0000256" key="4">
    <source>
        <dbReference type="ARBA" id="ARBA00022614"/>
    </source>
</evidence>
<dbReference type="SUPFAM" id="SSF52058">
    <property type="entry name" value="L domain-like"/>
    <property type="match status" value="2"/>
</dbReference>
<keyword evidence="10" id="KW-0675">Receptor</keyword>
<feature type="compositionally biased region" description="Low complexity" evidence="12">
    <location>
        <begin position="596"/>
        <end position="614"/>
    </location>
</feature>
<dbReference type="GO" id="GO:0051707">
    <property type="term" value="P:response to other organism"/>
    <property type="evidence" value="ECO:0007669"/>
    <property type="project" value="UniProtKB-ARBA"/>
</dbReference>
<evidence type="ECO:0000256" key="11">
    <source>
        <dbReference type="ARBA" id="ARBA00023180"/>
    </source>
</evidence>
<keyword evidence="17" id="KW-1185">Reference proteome</keyword>
<dbReference type="Gene3D" id="1.10.510.10">
    <property type="entry name" value="Transferase(Phosphotransferase) domain 1"/>
    <property type="match status" value="1"/>
</dbReference>
<dbReference type="SUPFAM" id="SSF56112">
    <property type="entry name" value="Protein kinase-like (PK-like)"/>
    <property type="match status" value="1"/>
</dbReference>
<evidence type="ECO:0000256" key="12">
    <source>
        <dbReference type="SAM" id="MobiDB-lite"/>
    </source>
</evidence>